<name>A0A655EMD7_MYCTX</name>
<evidence type="ECO:0000313" key="1">
    <source>
        <dbReference type="EMBL" id="CFR78856.1"/>
    </source>
</evidence>
<dbReference type="EMBL" id="CGCX01000559">
    <property type="protein sequence ID" value="CFR78856.1"/>
    <property type="molecule type" value="Genomic_DNA"/>
</dbReference>
<proteinExistence type="predicted"/>
<accession>A0A655EMD7</accession>
<organism evidence="1 2">
    <name type="scientific">Mycobacterium tuberculosis</name>
    <dbReference type="NCBI Taxonomy" id="1773"/>
    <lineage>
        <taxon>Bacteria</taxon>
        <taxon>Bacillati</taxon>
        <taxon>Actinomycetota</taxon>
        <taxon>Actinomycetes</taxon>
        <taxon>Mycobacteriales</taxon>
        <taxon>Mycobacteriaceae</taxon>
        <taxon>Mycobacterium</taxon>
        <taxon>Mycobacterium tuberculosis complex</taxon>
    </lineage>
</organism>
<reference evidence="1 2" key="1">
    <citation type="submission" date="2015-03" db="EMBL/GenBank/DDBJ databases">
        <authorList>
            <consortium name="Pathogen Informatics"/>
        </authorList>
    </citation>
    <scope>NUCLEOTIDE SEQUENCE [LARGE SCALE GENOMIC DNA]</scope>
    <source>
        <strain evidence="1 2">C09601061</strain>
    </source>
</reference>
<evidence type="ECO:0000313" key="2">
    <source>
        <dbReference type="Proteomes" id="UP000046680"/>
    </source>
</evidence>
<dbReference type="AntiFam" id="ANF00122">
    <property type="entry name" value="Shadow ORF (opposite clpB)"/>
</dbReference>
<sequence length="95" mass="10126">MVCSTVGSPTCTGWKRRSSAASFSMYLRYSSSVVAPIVCSSPRASFGFRIEAASIAPSAAPAPTKVCSSSINRMMSPRVLISLSTFLRRSSKSPR</sequence>
<protein>
    <submittedName>
        <fullName evidence="1">Uncharacterized protein</fullName>
    </submittedName>
</protein>
<dbReference type="Proteomes" id="UP000046680">
    <property type="component" value="Unassembled WGS sequence"/>
</dbReference>
<gene>
    <name evidence="1" type="ORF">ERS007657_01700</name>
</gene>
<dbReference type="AlphaFoldDB" id="A0A655EMD7"/>